<organism evidence="1 2">
    <name type="scientific">Chaenocephalus aceratus</name>
    <name type="common">Blackfin icefish</name>
    <name type="synonym">Chaenichthys aceratus</name>
    <dbReference type="NCBI Taxonomy" id="36190"/>
    <lineage>
        <taxon>Eukaryota</taxon>
        <taxon>Metazoa</taxon>
        <taxon>Chordata</taxon>
        <taxon>Craniata</taxon>
        <taxon>Vertebrata</taxon>
        <taxon>Euteleostomi</taxon>
        <taxon>Actinopterygii</taxon>
        <taxon>Neopterygii</taxon>
        <taxon>Teleostei</taxon>
        <taxon>Neoteleostei</taxon>
        <taxon>Acanthomorphata</taxon>
        <taxon>Eupercaria</taxon>
        <taxon>Perciformes</taxon>
        <taxon>Notothenioidei</taxon>
        <taxon>Channichthyidae</taxon>
        <taxon>Chaenocephalus</taxon>
    </lineage>
</organism>
<evidence type="ECO:0000313" key="2">
    <source>
        <dbReference type="Proteomes" id="UP001057452"/>
    </source>
</evidence>
<gene>
    <name evidence="1" type="ORF">KUCAC02_030426</name>
</gene>
<sequence length="279" mass="30949">MTTTRSKQDLAKGGLKPSLLPDSASAATVDAAGDTLDASLLQSMMESLKNDIFRIIDASAASLHSEILSVRQELKSSVEPLQRAAEAHEATIRDLEQAATDHNTRIDKLEATVDMLTSQVKRLDDKCEDLEGRSRRNNLRVMGIPEGLEGARATDFVAQLLRDLLKLDEKPLLDRAHQTLRERPKEGTLPRPFVVRILQQAGESSPLLYNGKRISIFPEIAVAKKRAAFVPVKRTLHSYPNVKFGLLFPATLKITMRNGTSHRFEDPTVATDFVNKNCK</sequence>
<proteinExistence type="predicted"/>
<name>A0ACB9XK30_CHAAC</name>
<reference evidence="1" key="1">
    <citation type="submission" date="2022-05" db="EMBL/GenBank/DDBJ databases">
        <title>Chromosome-level genome of Chaenocephalus aceratus.</title>
        <authorList>
            <person name="Park H."/>
        </authorList>
    </citation>
    <scope>NUCLEOTIDE SEQUENCE</scope>
    <source>
        <strain evidence="1">KU_202001</strain>
    </source>
</reference>
<accession>A0ACB9XK30</accession>
<comment type="caution">
    <text evidence="1">The sequence shown here is derived from an EMBL/GenBank/DDBJ whole genome shotgun (WGS) entry which is preliminary data.</text>
</comment>
<evidence type="ECO:0000313" key="1">
    <source>
        <dbReference type="EMBL" id="KAI4826998.1"/>
    </source>
</evidence>
<protein>
    <submittedName>
        <fullName evidence="1">Uncharacterized protein</fullName>
    </submittedName>
</protein>
<keyword evidence="2" id="KW-1185">Reference proteome</keyword>
<dbReference type="Proteomes" id="UP001057452">
    <property type="component" value="Chromosome 5"/>
</dbReference>
<dbReference type="EMBL" id="CM043789">
    <property type="protein sequence ID" value="KAI4826998.1"/>
    <property type="molecule type" value="Genomic_DNA"/>
</dbReference>